<organism evidence="3 4">
    <name type="scientific">Nonomuraea maritima</name>
    <dbReference type="NCBI Taxonomy" id="683260"/>
    <lineage>
        <taxon>Bacteria</taxon>
        <taxon>Bacillati</taxon>
        <taxon>Actinomycetota</taxon>
        <taxon>Actinomycetes</taxon>
        <taxon>Streptosporangiales</taxon>
        <taxon>Streptosporangiaceae</taxon>
        <taxon>Nonomuraea</taxon>
    </lineage>
</organism>
<protein>
    <submittedName>
        <fullName evidence="3">Uncharacterized conserved protein YbjT, contains NAD(P)-binding and DUF2867 domains</fullName>
    </submittedName>
</protein>
<dbReference type="EMBL" id="FNFB01000007">
    <property type="protein sequence ID" value="SDK34989.1"/>
    <property type="molecule type" value="Genomic_DNA"/>
</dbReference>
<dbReference type="GO" id="GO:0044877">
    <property type="term" value="F:protein-containing complex binding"/>
    <property type="evidence" value="ECO:0007669"/>
    <property type="project" value="TreeGrafter"/>
</dbReference>
<name>A0A1G9B698_9ACTN</name>
<dbReference type="Pfam" id="PF13460">
    <property type="entry name" value="NAD_binding_10"/>
    <property type="match status" value="1"/>
</dbReference>
<sequence length="325" mass="34272">MRAIRPPRGNGDRDRRAPTRAPGTPTIDPAGSWSGRRIPAGAWPGIARTAPASPYGWRRPDSWTGSRAPDPRPQEAEMKIVVVGGTGLIGSRLVEELRARGHEAVPASPSSGVDALTGEGLPDALAGADAVADVSKGRSFEADAAMRFFTTVTRNLLAAERDAGVRHHVALSIVGVDRVPGSGHYRAKVAQEKLVEESGTPYTIVRATQFFEFIRTIAEAAADRGGIRLPPALVQPVAAADVVAAVADVVTGPPVGGIVEVAGPQAYPLDELARTALAAWGDQRTVYTDPHARYFGAELGERALVPEEGRARLGGTPFARWLRPG</sequence>
<feature type="domain" description="NAD(P)-binding" evidence="2">
    <location>
        <begin position="84"/>
        <end position="212"/>
    </location>
</feature>
<dbReference type="InterPro" id="IPR051207">
    <property type="entry name" value="ComplexI_NDUFA9_subunit"/>
</dbReference>
<dbReference type="InterPro" id="IPR016040">
    <property type="entry name" value="NAD(P)-bd_dom"/>
</dbReference>
<evidence type="ECO:0000313" key="3">
    <source>
        <dbReference type="EMBL" id="SDK34989.1"/>
    </source>
</evidence>
<feature type="region of interest" description="Disordered" evidence="1">
    <location>
        <begin position="1"/>
        <end position="75"/>
    </location>
</feature>
<dbReference type="SUPFAM" id="SSF51735">
    <property type="entry name" value="NAD(P)-binding Rossmann-fold domains"/>
    <property type="match status" value="1"/>
</dbReference>
<dbReference type="AlphaFoldDB" id="A0A1G9B698"/>
<proteinExistence type="predicted"/>
<accession>A0A1G9B698</accession>
<reference evidence="3 4" key="1">
    <citation type="submission" date="2016-10" db="EMBL/GenBank/DDBJ databases">
        <authorList>
            <person name="de Groot N.N."/>
        </authorList>
    </citation>
    <scope>NUCLEOTIDE SEQUENCE [LARGE SCALE GENOMIC DNA]</scope>
    <source>
        <strain evidence="3 4">CGMCC 4.5681</strain>
    </source>
</reference>
<evidence type="ECO:0000313" key="4">
    <source>
        <dbReference type="Proteomes" id="UP000198683"/>
    </source>
</evidence>
<gene>
    <name evidence="3" type="ORF">SAMN05421874_10735</name>
</gene>
<dbReference type="STRING" id="683260.SAMN05421874_10735"/>
<keyword evidence="4" id="KW-1185">Reference proteome</keyword>
<dbReference type="Proteomes" id="UP000198683">
    <property type="component" value="Unassembled WGS sequence"/>
</dbReference>
<dbReference type="PANTHER" id="PTHR12126:SF11">
    <property type="entry name" value="NADH DEHYDROGENASE [UBIQUINONE] 1 ALPHA SUBCOMPLEX SUBUNIT 9, MITOCHONDRIAL"/>
    <property type="match status" value="1"/>
</dbReference>
<dbReference type="InterPro" id="IPR036291">
    <property type="entry name" value="NAD(P)-bd_dom_sf"/>
</dbReference>
<dbReference type="Gene3D" id="3.40.50.720">
    <property type="entry name" value="NAD(P)-binding Rossmann-like Domain"/>
    <property type="match status" value="1"/>
</dbReference>
<evidence type="ECO:0000259" key="2">
    <source>
        <dbReference type="Pfam" id="PF13460"/>
    </source>
</evidence>
<dbReference type="PANTHER" id="PTHR12126">
    <property type="entry name" value="NADH-UBIQUINONE OXIDOREDUCTASE 39 KDA SUBUNIT-RELATED"/>
    <property type="match status" value="1"/>
</dbReference>
<evidence type="ECO:0000256" key="1">
    <source>
        <dbReference type="SAM" id="MobiDB-lite"/>
    </source>
</evidence>